<dbReference type="RefSeq" id="XP_020093792.1">
    <property type="nucleotide sequence ID" value="XM_020238203.1"/>
</dbReference>
<evidence type="ECO:0000256" key="3">
    <source>
        <dbReference type="ARBA" id="ARBA00022475"/>
    </source>
</evidence>
<reference evidence="11" key="1">
    <citation type="journal article" date="2015" name="Nat. Genet.">
        <title>The pineapple genome and the evolution of CAM photosynthesis.</title>
        <authorList>
            <person name="Ming R."/>
            <person name="VanBuren R."/>
            <person name="Wai C.M."/>
            <person name="Tang H."/>
            <person name="Schatz M.C."/>
            <person name="Bowers J.E."/>
            <person name="Lyons E."/>
            <person name="Wang M.L."/>
            <person name="Chen J."/>
            <person name="Biggers E."/>
            <person name="Zhang J."/>
            <person name="Huang L."/>
            <person name="Zhang L."/>
            <person name="Miao W."/>
            <person name="Zhang J."/>
            <person name="Ye Z."/>
            <person name="Miao C."/>
            <person name="Lin Z."/>
            <person name="Wang H."/>
            <person name="Zhou H."/>
            <person name="Yim W.C."/>
            <person name="Priest H.D."/>
            <person name="Zheng C."/>
            <person name="Woodhouse M."/>
            <person name="Edger P.P."/>
            <person name="Guyot R."/>
            <person name="Guo H.B."/>
            <person name="Guo H."/>
            <person name="Zheng G."/>
            <person name="Singh R."/>
            <person name="Sharma A."/>
            <person name="Min X."/>
            <person name="Zheng Y."/>
            <person name="Lee H."/>
            <person name="Gurtowski J."/>
            <person name="Sedlazeck F.J."/>
            <person name="Harkess A."/>
            <person name="McKain M.R."/>
            <person name="Liao Z."/>
            <person name="Fang J."/>
            <person name="Liu J."/>
            <person name="Zhang X."/>
            <person name="Zhang Q."/>
            <person name="Hu W."/>
            <person name="Qin Y."/>
            <person name="Wang K."/>
            <person name="Chen L.Y."/>
            <person name="Shirley N."/>
            <person name="Lin Y.R."/>
            <person name="Liu L.Y."/>
            <person name="Hernandez A.G."/>
            <person name="Wright C.L."/>
            <person name="Bulone V."/>
            <person name="Tuskan G.A."/>
            <person name="Heath K."/>
            <person name="Zee F."/>
            <person name="Moore P.H."/>
            <person name="Sunkar R."/>
            <person name="Leebens-Mack J.H."/>
            <person name="Mockler T."/>
            <person name="Bennetzen J.L."/>
            <person name="Freeling M."/>
            <person name="Sankoff D."/>
            <person name="Paterson A.H."/>
            <person name="Zhu X."/>
            <person name="Yang X."/>
            <person name="Smith J.A."/>
            <person name="Cushman J.C."/>
            <person name="Paull R.E."/>
            <person name="Yu Q."/>
        </authorList>
    </citation>
    <scope>NUCLEOTIDE SEQUENCE [LARGE SCALE GENOMIC DNA]</scope>
    <source>
        <strain evidence="11">cv. F153</strain>
    </source>
</reference>
<feature type="domain" description="EGF-like" evidence="10">
    <location>
        <begin position="550"/>
        <end position="561"/>
    </location>
</feature>
<gene>
    <name evidence="12" type="primary">LOC109713916</name>
</gene>
<keyword evidence="6 8" id="KW-0472">Membrane</keyword>
<dbReference type="GeneID" id="109713916"/>
<feature type="region of interest" description="Disordered" evidence="7">
    <location>
        <begin position="798"/>
        <end position="818"/>
    </location>
</feature>
<keyword evidence="9" id="KW-0732">Signal</keyword>
<sequence length="818" mass="91668">MDPGDLLAFLVLSWVLCMGFGGAQGQYSSVVSRYSERELWLKPYDWTYLRVELPPSFSAATMNFMTNVDIDREKIKDLPLGELPIICLKEGNPPIPDLSDTYLDSLLSNFLSTGSFGDANNLSDVGQCVPFQKNMTITLTNEQISPGVWYIGYFNGLGPSRTQSKMISRGKAYTVSTGIVIQGCPMTNFWGPYCNQTISMIYCSQPSIYNNSSLLDLNMHNLEKNEMNKEANQKLVDSNSSFLAAESLIMCNNLNETSCIGLGEQKFYFLDVINVASQFTISSLSDLGNSSGVLLMCYVRYNAMPLLTLHDYSGDISMAPLIIRSPKIGRWYIAVEAVNQTVVNGLNFCFSLDWQVTECYGKAGTNCSWESYILQRIPKRGPAVPYESYFLPSDGLSSVGSFHFILEPLLSNSSIQLSAWTYFFLDVPQGAAGAFLHIQFKSDVITNYELYSKFGGLPSNETWDYYSSSSNSSNNTAFLALNDSKGGSIDFYILYAREGTWGFGLKHPPNGHSSQTSMSISLEGCHKGCNYNGQCRYSVDESGLTFYSYCACNRDHGGFDCSNELVTHKGHVWQSIFLIASNAAAILPAFWALRQKAFAEWVLYTSSGISSGLYHACDVGTWCILSFHVLQFMDFWLSFMAVVSTFIYMATIDEASKRAIHTAVFILTALLAATGATRSSNIGIVIAIGSLGLFIGWLVEFSTALRFRYFSRRIDFNVSRSWQSIRSMFSNLIKVVKKRFRWHYLLLGFVTLALAGTCWKLETNANYWIWHSLWHITIYTSSFFFLCSTRTNRRNDSQVPSYELAQEDSSPRSESREI</sequence>
<dbReference type="AlphaFoldDB" id="A0A6P5FDT1"/>
<evidence type="ECO:0000256" key="4">
    <source>
        <dbReference type="ARBA" id="ARBA00022692"/>
    </source>
</evidence>
<evidence type="ECO:0000256" key="8">
    <source>
        <dbReference type="SAM" id="Phobius"/>
    </source>
</evidence>
<comment type="subcellular location">
    <subcellularLocation>
        <location evidence="1">Cell membrane</location>
        <topology evidence="1">Multi-pass membrane protein</topology>
    </subcellularLocation>
</comment>
<dbReference type="GO" id="GO:0005886">
    <property type="term" value="C:plasma membrane"/>
    <property type="evidence" value="ECO:0007669"/>
    <property type="project" value="UniProtKB-SubCell"/>
</dbReference>
<dbReference type="PANTHER" id="PTHR14319:SF3">
    <property type="entry name" value="TRANSMEMBRANE PROTEIN-LIKE PROTEIN"/>
    <property type="match status" value="1"/>
</dbReference>
<dbReference type="OrthoDB" id="69646at2759"/>
<comment type="similarity">
    <text evidence="2">Belongs to the TMEM8 family.</text>
</comment>
<dbReference type="Gene3D" id="2.60.120.380">
    <property type="match status" value="1"/>
</dbReference>
<feature type="transmembrane region" description="Helical" evidence="8">
    <location>
        <begin position="742"/>
        <end position="762"/>
    </location>
</feature>
<accession>A0A6P5FDT1</accession>
<evidence type="ECO:0000259" key="10">
    <source>
        <dbReference type="PROSITE" id="PS00022"/>
    </source>
</evidence>
<evidence type="ECO:0000256" key="1">
    <source>
        <dbReference type="ARBA" id="ARBA00004651"/>
    </source>
</evidence>
<dbReference type="Pfam" id="PF12036">
    <property type="entry name" value="DUF3522"/>
    <property type="match status" value="1"/>
</dbReference>
<feature type="transmembrane region" description="Helical" evidence="8">
    <location>
        <begin position="682"/>
        <end position="705"/>
    </location>
</feature>
<evidence type="ECO:0000256" key="7">
    <source>
        <dbReference type="SAM" id="MobiDB-lite"/>
    </source>
</evidence>
<name>A0A6P5FDT1_ANACO</name>
<keyword evidence="4 8" id="KW-0812">Transmembrane</keyword>
<evidence type="ECO:0000256" key="6">
    <source>
        <dbReference type="ARBA" id="ARBA00023136"/>
    </source>
</evidence>
<feature type="chain" id="PRO_5028235437" evidence="9">
    <location>
        <begin position="26"/>
        <end position="818"/>
    </location>
</feature>
<feature type="transmembrane region" description="Helical" evidence="8">
    <location>
        <begin position="659"/>
        <end position="676"/>
    </location>
</feature>
<keyword evidence="5 8" id="KW-1133">Transmembrane helix</keyword>
<feature type="compositionally biased region" description="Basic and acidic residues" evidence="7">
    <location>
        <begin position="809"/>
        <end position="818"/>
    </location>
</feature>
<dbReference type="PANTHER" id="PTHR14319">
    <property type="entry name" value="FIVE-SPAN TRANSMEMBRANE PROTEIN M83"/>
    <property type="match status" value="1"/>
</dbReference>
<dbReference type="Proteomes" id="UP000515123">
    <property type="component" value="Linkage group 8"/>
</dbReference>
<evidence type="ECO:0000313" key="12">
    <source>
        <dbReference type="RefSeq" id="XP_020093792.1"/>
    </source>
</evidence>
<feature type="transmembrane region" description="Helical" evidence="8">
    <location>
        <begin position="768"/>
        <end position="787"/>
    </location>
</feature>
<keyword evidence="3" id="KW-1003">Cell membrane</keyword>
<evidence type="ECO:0000313" key="11">
    <source>
        <dbReference type="Proteomes" id="UP000515123"/>
    </source>
</evidence>
<dbReference type="PROSITE" id="PS00022">
    <property type="entry name" value="EGF_1"/>
    <property type="match status" value="1"/>
</dbReference>
<evidence type="ECO:0000256" key="9">
    <source>
        <dbReference type="SAM" id="SignalP"/>
    </source>
</evidence>
<dbReference type="InterPro" id="IPR021910">
    <property type="entry name" value="NGX6/PGAP6/MYMK"/>
</dbReference>
<reference evidence="12" key="2">
    <citation type="submission" date="2025-08" db="UniProtKB">
        <authorList>
            <consortium name="RefSeq"/>
        </authorList>
    </citation>
    <scope>IDENTIFICATION</scope>
    <source>
        <tissue evidence="12">Leaf</tissue>
    </source>
</reference>
<feature type="transmembrane region" description="Helical" evidence="8">
    <location>
        <begin position="635"/>
        <end position="652"/>
    </location>
</feature>
<dbReference type="InterPro" id="IPR000742">
    <property type="entry name" value="EGF"/>
</dbReference>
<evidence type="ECO:0000256" key="2">
    <source>
        <dbReference type="ARBA" id="ARBA00005542"/>
    </source>
</evidence>
<protein>
    <submittedName>
        <fullName evidence="12">Uncharacterized protein LOC109713916</fullName>
    </submittedName>
</protein>
<proteinExistence type="inferred from homology"/>
<organism evidence="11 12">
    <name type="scientific">Ananas comosus</name>
    <name type="common">Pineapple</name>
    <name type="synonym">Ananas ananas</name>
    <dbReference type="NCBI Taxonomy" id="4615"/>
    <lineage>
        <taxon>Eukaryota</taxon>
        <taxon>Viridiplantae</taxon>
        <taxon>Streptophyta</taxon>
        <taxon>Embryophyta</taxon>
        <taxon>Tracheophyta</taxon>
        <taxon>Spermatophyta</taxon>
        <taxon>Magnoliopsida</taxon>
        <taxon>Liliopsida</taxon>
        <taxon>Poales</taxon>
        <taxon>Bromeliaceae</taxon>
        <taxon>Bromelioideae</taxon>
        <taxon>Ananas</taxon>
    </lineage>
</organism>
<evidence type="ECO:0000256" key="5">
    <source>
        <dbReference type="ARBA" id="ARBA00022989"/>
    </source>
</evidence>
<feature type="signal peptide" evidence="9">
    <location>
        <begin position="1"/>
        <end position="25"/>
    </location>
</feature>
<keyword evidence="11" id="KW-1185">Reference proteome</keyword>